<evidence type="ECO:0000256" key="5">
    <source>
        <dbReference type="SAM" id="Phobius"/>
    </source>
</evidence>
<dbReference type="InterPro" id="IPR003807">
    <property type="entry name" value="DUF202"/>
</dbReference>
<evidence type="ECO:0000256" key="4">
    <source>
        <dbReference type="ARBA" id="ARBA00023136"/>
    </source>
</evidence>
<feature type="domain" description="DUF202" evidence="6">
    <location>
        <begin position="12"/>
        <end position="67"/>
    </location>
</feature>
<feature type="transmembrane region" description="Helical" evidence="5">
    <location>
        <begin position="50"/>
        <end position="69"/>
    </location>
</feature>
<keyword evidence="8" id="KW-1185">Reference proteome</keyword>
<proteinExistence type="predicted"/>
<dbReference type="Pfam" id="PF02656">
    <property type="entry name" value="DUF202"/>
    <property type="match status" value="1"/>
</dbReference>
<evidence type="ECO:0000256" key="1">
    <source>
        <dbReference type="ARBA" id="ARBA00004127"/>
    </source>
</evidence>
<keyword evidence="3 5" id="KW-1133">Transmembrane helix</keyword>
<comment type="subcellular location">
    <subcellularLocation>
        <location evidence="1">Endomembrane system</location>
        <topology evidence="1">Multi-pass membrane protein</topology>
    </subcellularLocation>
</comment>
<evidence type="ECO:0000313" key="7">
    <source>
        <dbReference type="EMBL" id="MFB9733488.1"/>
    </source>
</evidence>
<reference evidence="7 8" key="1">
    <citation type="submission" date="2024-09" db="EMBL/GenBank/DDBJ databases">
        <authorList>
            <person name="Sun Q."/>
            <person name="Mori K."/>
        </authorList>
    </citation>
    <scope>NUCLEOTIDE SEQUENCE [LARGE SCALE GENOMIC DNA]</scope>
    <source>
        <strain evidence="7 8">JCM 12763</strain>
    </source>
</reference>
<dbReference type="Proteomes" id="UP001589613">
    <property type="component" value="Unassembled WGS sequence"/>
</dbReference>
<evidence type="ECO:0000256" key="3">
    <source>
        <dbReference type="ARBA" id="ARBA00022989"/>
    </source>
</evidence>
<accession>A0ABV5V6P2</accession>
<evidence type="ECO:0000259" key="6">
    <source>
        <dbReference type="Pfam" id="PF02656"/>
    </source>
</evidence>
<name>A0ABV5V6P2_9MICO</name>
<protein>
    <submittedName>
        <fullName evidence="7">DUF202 domain-containing protein</fullName>
    </submittedName>
</protein>
<keyword evidence="2 5" id="KW-0812">Transmembrane</keyword>
<evidence type="ECO:0000256" key="2">
    <source>
        <dbReference type="ARBA" id="ARBA00022692"/>
    </source>
</evidence>
<dbReference type="RefSeq" id="WP_141339345.1">
    <property type="nucleotide sequence ID" value="NZ_JBHMAX010000038.1"/>
</dbReference>
<gene>
    <name evidence="7" type="ORF">ACFFN0_15675</name>
</gene>
<dbReference type="EMBL" id="JBHMAX010000038">
    <property type="protein sequence ID" value="MFB9733488.1"/>
    <property type="molecule type" value="Genomic_DNA"/>
</dbReference>
<sequence>MGEQPARGTVRDPGLQQERTALAWRRTGLALVVGSLTVGRLTMTTLGPTVLVPAFIAAALAAWVVSVTLRSGRYSWTHPEDPRFDRILGDGKVPAVVTVVTASLALGELVSATVQLLG</sequence>
<comment type="caution">
    <text evidence="7">The sequence shown here is derived from an EMBL/GenBank/DDBJ whole genome shotgun (WGS) entry which is preliminary data.</text>
</comment>
<keyword evidence="4 5" id="KW-0472">Membrane</keyword>
<evidence type="ECO:0000313" key="8">
    <source>
        <dbReference type="Proteomes" id="UP001589613"/>
    </source>
</evidence>
<organism evidence="7 8">
    <name type="scientific">Ornithinimicrobium kibberense</name>
    <dbReference type="NCBI Taxonomy" id="282060"/>
    <lineage>
        <taxon>Bacteria</taxon>
        <taxon>Bacillati</taxon>
        <taxon>Actinomycetota</taxon>
        <taxon>Actinomycetes</taxon>
        <taxon>Micrococcales</taxon>
        <taxon>Ornithinimicrobiaceae</taxon>
        <taxon>Ornithinimicrobium</taxon>
    </lineage>
</organism>